<accession>A0AB38BJ77</accession>
<proteinExistence type="predicted"/>
<dbReference type="RefSeq" id="WP_086989917.1">
    <property type="nucleotide sequence ID" value="NZ_FJMZ01000034.1"/>
</dbReference>
<sequence length="181" mass="20832">MFTNENISTDEIRDKLSLLDKFCHDQGIRAEFVVVGGSAMNLLLAKENIEFRGTHDIDIAGLYTTSRDQLYQYLPKLGIEPVDGVLLPEVSEFLNSENIQSFDDDYSNLTVYLPSYEMQACIKSLTDRRKDYEDVMNSGILDCCDIQKLIGLIEEYKDYILNPNPLYSYYSDILVELQKRL</sequence>
<dbReference type="Proteomes" id="UP000199686">
    <property type="component" value="Unassembled WGS sequence"/>
</dbReference>
<organism evidence="3 5">
    <name type="scientific">Trichococcus flocculiformis</name>
    <dbReference type="NCBI Taxonomy" id="82803"/>
    <lineage>
        <taxon>Bacteria</taxon>
        <taxon>Bacillati</taxon>
        <taxon>Bacillota</taxon>
        <taxon>Bacilli</taxon>
        <taxon>Lactobacillales</taxon>
        <taxon>Carnobacteriaceae</taxon>
        <taxon>Trichococcus</taxon>
    </lineage>
</organism>
<dbReference type="EMBL" id="FJMZ01000034">
    <property type="protein sequence ID" value="CZQ99560.1"/>
    <property type="molecule type" value="Genomic_DNA"/>
</dbReference>
<dbReference type="Pfam" id="PF19502">
    <property type="entry name" value="DUF6036"/>
    <property type="match status" value="1"/>
</dbReference>
<evidence type="ECO:0000259" key="1">
    <source>
        <dbReference type="Pfam" id="PF19502"/>
    </source>
</evidence>
<evidence type="ECO:0000313" key="3">
    <source>
        <dbReference type="EMBL" id="SFH93781.1"/>
    </source>
</evidence>
<evidence type="ECO:0000313" key="5">
    <source>
        <dbReference type="Proteomes" id="UP000199686"/>
    </source>
</evidence>
<protein>
    <recommendedName>
        <fullName evidence="1">DUF6036 domain-containing protein</fullName>
    </recommendedName>
</protein>
<name>A0AB38BJ77_9LACT</name>
<reference evidence="2 4" key="1">
    <citation type="submission" date="2016-02" db="EMBL/GenBank/DDBJ databases">
        <authorList>
            <person name="Strepis N."/>
        </authorList>
    </citation>
    <scope>NUCLEOTIDE SEQUENCE [LARGE SCALE GENOMIC DNA]</scope>
    <source>
        <strain evidence="2">Trichococcus flocculiformis</strain>
    </source>
</reference>
<comment type="caution">
    <text evidence="3">The sequence shown here is derived from an EMBL/GenBank/DDBJ whole genome shotgun (WGS) entry which is preliminary data.</text>
</comment>
<keyword evidence="4" id="KW-1185">Reference proteome</keyword>
<gene>
    <name evidence="3" type="ORF">SAMN04488507_102721</name>
    <name evidence="2" type="ORF">TFLO_2432</name>
</gene>
<feature type="domain" description="DUF6036" evidence="1">
    <location>
        <begin position="26"/>
        <end position="162"/>
    </location>
</feature>
<dbReference type="Proteomes" id="UP000195947">
    <property type="component" value="Unassembled WGS sequence"/>
</dbReference>
<dbReference type="InterPro" id="IPR045792">
    <property type="entry name" value="DUF6036"/>
</dbReference>
<reference evidence="3 5" key="2">
    <citation type="submission" date="2016-10" db="EMBL/GenBank/DDBJ databases">
        <authorList>
            <person name="Varghese N."/>
            <person name="Submissions S."/>
        </authorList>
    </citation>
    <scope>NUCLEOTIDE SEQUENCE [LARGE SCALE GENOMIC DNA]</scope>
    <source>
        <strain evidence="3 5">DSM 2094</strain>
    </source>
</reference>
<dbReference type="EMBL" id="FOQC01000027">
    <property type="protein sequence ID" value="SFH93781.1"/>
    <property type="molecule type" value="Genomic_DNA"/>
</dbReference>
<evidence type="ECO:0000313" key="2">
    <source>
        <dbReference type="EMBL" id="CZQ99560.1"/>
    </source>
</evidence>
<evidence type="ECO:0000313" key="4">
    <source>
        <dbReference type="Proteomes" id="UP000195947"/>
    </source>
</evidence>
<dbReference type="AlphaFoldDB" id="A0AB38BJ77"/>